<name>M2PTH9_CERS8</name>
<evidence type="ECO:0000313" key="7">
    <source>
        <dbReference type="Proteomes" id="UP000016930"/>
    </source>
</evidence>
<comment type="catalytic activity">
    <reaction evidence="5">
        <text>[protein]-C-terminal S-[(2E,6E)-farnesyl]-L-cysteine + S-adenosyl-L-methionine = [protein]-C-terminal S-[(2E,6E)-farnesyl]-L-cysteine methyl ester + S-adenosyl-L-homocysteine</text>
        <dbReference type="Rhea" id="RHEA:21672"/>
        <dbReference type="Rhea" id="RHEA-COMP:12125"/>
        <dbReference type="Rhea" id="RHEA-COMP:12126"/>
        <dbReference type="ChEBI" id="CHEBI:57856"/>
        <dbReference type="ChEBI" id="CHEBI:59789"/>
        <dbReference type="ChEBI" id="CHEBI:90510"/>
        <dbReference type="ChEBI" id="CHEBI:90511"/>
        <dbReference type="EC" id="2.1.1.100"/>
    </reaction>
</comment>
<dbReference type="OrthoDB" id="422086at2759"/>
<dbReference type="GO" id="GO:0032259">
    <property type="term" value="P:methylation"/>
    <property type="evidence" value="ECO:0007669"/>
    <property type="project" value="UniProtKB-KW"/>
</dbReference>
<dbReference type="EC" id="2.1.1.100" evidence="5"/>
<comment type="subcellular location">
    <subcellularLocation>
        <location evidence="5">Endoplasmic reticulum membrane</location>
        <topology evidence="5">Multi-pass membrane protein</topology>
    </subcellularLocation>
    <subcellularLocation>
        <location evidence="1">Membrane</location>
        <topology evidence="1">Multi-pass membrane protein</topology>
    </subcellularLocation>
</comment>
<gene>
    <name evidence="6" type="ORF">CERSUDRAFT_92495</name>
</gene>
<comment type="similarity">
    <text evidence="5">Belongs to the class VI-like SAM-binding methyltransferase superfamily. Isoprenylcysteine carboxyl methyltransferase family.</text>
</comment>
<feature type="transmembrane region" description="Helical" evidence="5">
    <location>
        <begin position="15"/>
        <end position="38"/>
    </location>
</feature>
<feature type="transmembrane region" description="Helical" evidence="5">
    <location>
        <begin position="58"/>
        <end position="81"/>
    </location>
</feature>
<keyword evidence="4 5" id="KW-0472">Membrane</keyword>
<evidence type="ECO:0000256" key="1">
    <source>
        <dbReference type="ARBA" id="ARBA00004141"/>
    </source>
</evidence>
<reference evidence="6 7" key="1">
    <citation type="journal article" date="2012" name="Proc. Natl. Acad. Sci. U.S.A.">
        <title>Comparative genomics of Ceriporiopsis subvermispora and Phanerochaete chrysosporium provide insight into selective ligninolysis.</title>
        <authorList>
            <person name="Fernandez-Fueyo E."/>
            <person name="Ruiz-Duenas F.J."/>
            <person name="Ferreira P."/>
            <person name="Floudas D."/>
            <person name="Hibbett D.S."/>
            <person name="Canessa P."/>
            <person name="Larrondo L.F."/>
            <person name="James T.Y."/>
            <person name="Seelenfreund D."/>
            <person name="Lobos S."/>
            <person name="Polanco R."/>
            <person name="Tello M."/>
            <person name="Honda Y."/>
            <person name="Watanabe T."/>
            <person name="Watanabe T."/>
            <person name="Ryu J.S."/>
            <person name="Kubicek C.P."/>
            <person name="Schmoll M."/>
            <person name="Gaskell J."/>
            <person name="Hammel K.E."/>
            <person name="St John F.J."/>
            <person name="Vanden Wymelenberg A."/>
            <person name="Sabat G."/>
            <person name="Splinter BonDurant S."/>
            <person name="Syed K."/>
            <person name="Yadav J.S."/>
            <person name="Doddapaneni H."/>
            <person name="Subramanian V."/>
            <person name="Lavin J.L."/>
            <person name="Oguiza J.A."/>
            <person name="Perez G."/>
            <person name="Pisabarro A.G."/>
            <person name="Ramirez L."/>
            <person name="Santoyo F."/>
            <person name="Master E."/>
            <person name="Coutinho P.M."/>
            <person name="Henrissat B."/>
            <person name="Lombard V."/>
            <person name="Magnuson J.K."/>
            <person name="Kuees U."/>
            <person name="Hori C."/>
            <person name="Igarashi K."/>
            <person name="Samejima M."/>
            <person name="Held B.W."/>
            <person name="Barry K.W."/>
            <person name="LaButti K.M."/>
            <person name="Lapidus A."/>
            <person name="Lindquist E.A."/>
            <person name="Lucas S.M."/>
            <person name="Riley R."/>
            <person name="Salamov A.A."/>
            <person name="Hoffmeister D."/>
            <person name="Schwenk D."/>
            <person name="Hadar Y."/>
            <person name="Yarden O."/>
            <person name="de Vries R.P."/>
            <person name="Wiebenga A."/>
            <person name="Stenlid J."/>
            <person name="Eastwood D."/>
            <person name="Grigoriev I.V."/>
            <person name="Berka R.M."/>
            <person name="Blanchette R.A."/>
            <person name="Kersten P."/>
            <person name="Martinez A.T."/>
            <person name="Vicuna R."/>
            <person name="Cullen D."/>
        </authorList>
    </citation>
    <scope>NUCLEOTIDE SEQUENCE [LARGE SCALE GENOMIC DNA]</scope>
    <source>
        <strain evidence="6 7">B</strain>
    </source>
</reference>
<dbReference type="AlphaFoldDB" id="M2PTH9"/>
<dbReference type="Proteomes" id="UP000016930">
    <property type="component" value="Unassembled WGS sequence"/>
</dbReference>
<protein>
    <recommendedName>
        <fullName evidence="5">Protein-S-isoprenylcysteine O-methyltransferase</fullName>
        <ecNumber evidence="5">2.1.1.100</ecNumber>
    </recommendedName>
</protein>
<keyword evidence="7" id="KW-1185">Reference proteome</keyword>
<dbReference type="EMBL" id="KB445793">
    <property type="protein sequence ID" value="EMD40004.1"/>
    <property type="molecule type" value="Genomic_DNA"/>
</dbReference>
<keyword evidence="5" id="KW-0256">Endoplasmic reticulum</keyword>
<feature type="transmembrane region" description="Helical" evidence="5">
    <location>
        <begin position="132"/>
        <end position="153"/>
    </location>
</feature>
<accession>M2PTH9</accession>
<evidence type="ECO:0000256" key="3">
    <source>
        <dbReference type="ARBA" id="ARBA00022989"/>
    </source>
</evidence>
<evidence type="ECO:0000313" key="6">
    <source>
        <dbReference type="EMBL" id="EMD40004.1"/>
    </source>
</evidence>
<dbReference type="GO" id="GO:0005789">
    <property type="term" value="C:endoplasmic reticulum membrane"/>
    <property type="evidence" value="ECO:0007669"/>
    <property type="project" value="UniProtKB-SubCell"/>
</dbReference>
<keyword evidence="5" id="KW-0489">Methyltransferase</keyword>
<keyword evidence="2 5" id="KW-0812">Transmembrane</keyword>
<sequence>MDPVTKMIQMGATRVMDLGVASAAICEIVTILTSHFPLLYTHSTSTELHLVNSGSSNIWLTNALLVATLLTVAGGIGRSLAIREEHSLVTDGPYAIVRHPSCLAYIVWAVGATAWMWASGSWVRECGVLDTWLGLGVVGAWTMIVLSVAALVFSRAKFIWKI</sequence>
<feature type="transmembrane region" description="Helical" evidence="5">
    <location>
        <begin position="102"/>
        <end position="120"/>
    </location>
</feature>
<keyword evidence="5" id="KW-0808">Transferase</keyword>
<dbReference type="Pfam" id="PF04140">
    <property type="entry name" value="ICMT"/>
    <property type="match status" value="1"/>
</dbReference>
<dbReference type="Gene3D" id="1.20.120.1630">
    <property type="match status" value="1"/>
</dbReference>
<keyword evidence="3 5" id="KW-1133">Transmembrane helix</keyword>
<keyword evidence="5" id="KW-0949">S-adenosyl-L-methionine</keyword>
<dbReference type="HOGENOM" id="CLU_065200_6_0_1"/>
<dbReference type="InterPro" id="IPR007269">
    <property type="entry name" value="ICMT_MeTrfase"/>
</dbReference>
<evidence type="ECO:0000256" key="2">
    <source>
        <dbReference type="ARBA" id="ARBA00022692"/>
    </source>
</evidence>
<organism evidence="6 7">
    <name type="scientific">Ceriporiopsis subvermispora (strain B)</name>
    <name type="common">White-rot fungus</name>
    <name type="synonym">Gelatoporia subvermispora</name>
    <dbReference type="NCBI Taxonomy" id="914234"/>
    <lineage>
        <taxon>Eukaryota</taxon>
        <taxon>Fungi</taxon>
        <taxon>Dikarya</taxon>
        <taxon>Basidiomycota</taxon>
        <taxon>Agaricomycotina</taxon>
        <taxon>Agaricomycetes</taxon>
        <taxon>Polyporales</taxon>
        <taxon>Gelatoporiaceae</taxon>
        <taxon>Gelatoporia</taxon>
    </lineage>
</organism>
<dbReference type="STRING" id="914234.M2PTH9"/>
<proteinExistence type="inferred from homology"/>
<evidence type="ECO:0000256" key="4">
    <source>
        <dbReference type="ARBA" id="ARBA00023136"/>
    </source>
</evidence>
<dbReference type="GO" id="GO:0004671">
    <property type="term" value="F:protein C-terminal S-isoprenylcysteine carboxyl O-methyltransferase activity"/>
    <property type="evidence" value="ECO:0007669"/>
    <property type="project" value="UniProtKB-EC"/>
</dbReference>
<evidence type="ECO:0000256" key="5">
    <source>
        <dbReference type="RuleBase" id="RU362022"/>
    </source>
</evidence>